<protein>
    <recommendedName>
        <fullName evidence="4">DUF1360 domain-containing protein</fullName>
    </recommendedName>
</protein>
<feature type="transmembrane region" description="Helical" evidence="1">
    <location>
        <begin position="52"/>
        <end position="74"/>
    </location>
</feature>
<feature type="transmembrane region" description="Helical" evidence="1">
    <location>
        <begin position="12"/>
        <end position="31"/>
    </location>
</feature>
<evidence type="ECO:0000313" key="3">
    <source>
        <dbReference type="Proteomes" id="UP000014115"/>
    </source>
</evidence>
<keyword evidence="3" id="KW-1185">Reference proteome</keyword>
<accession>K2KSL7</accession>
<reference evidence="2 3" key="1">
    <citation type="journal article" date="2012" name="J. Bacteriol.">
        <title>Genome Sequence of Idiomarina xiamenensis Type Strain 10-D-4.</title>
        <authorList>
            <person name="Lai Q."/>
            <person name="Wang L."/>
            <person name="Wang W."/>
            <person name="Shao Z."/>
        </authorList>
    </citation>
    <scope>NUCLEOTIDE SEQUENCE [LARGE SCALE GENOMIC DNA]</scope>
    <source>
        <strain evidence="2 3">10-D-4</strain>
    </source>
</reference>
<evidence type="ECO:0008006" key="4">
    <source>
        <dbReference type="Google" id="ProtNLM"/>
    </source>
</evidence>
<dbReference type="EMBL" id="AMRG01000003">
    <property type="protein sequence ID" value="EKE85424.1"/>
    <property type="molecule type" value="Genomic_DNA"/>
</dbReference>
<sequence>MNEFFSADIVNNIAVCVVIALAASSVSLTMTQTEIFAPWRNLMRRVHPQVGHLFQCFYCLSHWWVIAATVLLQPRLVHSGYGLVDWFIATFATITVTSWISGLSFKAFLMAMAKGKQEIELKALLAKSNDSA</sequence>
<evidence type="ECO:0000313" key="2">
    <source>
        <dbReference type="EMBL" id="EKE85424.1"/>
    </source>
</evidence>
<dbReference type="RefSeq" id="WP_008487819.1">
    <property type="nucleotide sequence ID" value="NZ_AMRG01000003.1"/>
</dbReference>
<dbReference type="eggNOG" id="ENOG5031V2D">
    <property type="taxonomic scope" value="Bacteria"/>
</dbReference>
<dbReference type="AlphaFoldDB" id="K2KSL7"/>
<organism evidence="2 3">
    <name type="scientific">Idiomarina xiamenensis 10-D-4</name>
    <dbReference type="NCBI Taxonomy" id="740709"/>
    <lineage>
        <taxon>Bacteria</taxon>
        <taxon>Pseudomonadati</taxon>
        <taxon>Pseudomonadota</taxon>
        <taxon>Gammaproteobacteria</taxon>
        <taxon>Alteromonadales</taxon>
        <taxon>Idiomarinaceae</taxon>
        <taxon>Idiomarina</taxon>
    </lineage>
</organism>
<proteinExistence type="predicted"/>
<comment type="caution">
    <text evidence="2">The sequence shown here is derived from an EMBL/GenBank/DDBJ whole genome shotgun (WGS) entry which is preliminary data.</text>
</comment>
<keyword evidence="1" id="KW-1133">Transmembrane helix</keyword>
<gene>
    <name evidence="2" type="ORF">A10D4_03730</name>
</gene>
<dbReference type="STRING" id="740709.A10D4_03730"/>
<dbReference type="PATRIC" id="fig|740709.3.peg.751"/>
<keyword evidence="1" id="KW-0472">Membrane</keyword>
<name>K2KSL7_9GAMM</name>
<evidence type="ECO:0000256" key="1">
    <source>
        <dbReference type="SAM" id="Phobius"/>
    </source>
</evidence>
<keyword evidence="1" id="KW-0812">Transmembrane</keyword>
<dbReference type="Proteomes" id="UP000014115">
    <property type="component" value="Unassembled WGS sequence"/>
</dbReference>
<dbReference type="OrthoDB" id="9154490at2"/>
<feature type="transmembrane region" description="Helical" evidence="1">
    <location>
        <begin position="86"/>
        <end position="109"/>
    </location>
</feature>